<name>A0A843UTA8_COLES</name>
<evidence type="ECO:0000313" key="2">
    <source>
        <dbReference type="Proteomes" id="UP000652761"/>
    </source>
</evidence>
<proteinExistence type="predicted"/>
<protein>
    <recommendedName>
        <fullName evidence="3">Aminotransferase-like plant mobile domain-containing protein</fullName>
    </recommendedName>
</protein>
<dbReference type="EMBL" id="NMUH01000797">
    <property type="protein sequence ID" value="MQL84954.1"/>
    <property type="molecule type" value="Genomic_DNA"/>
</dbReference>
<reference evidence="1" key="1">
    <citation type="submission" date="2017-07" db="EMBL/GenBank/DDBJ databases">
        <title>Taro Niue Genome Assembly and Annotation.</title>
        <authorList>
            <person name="Atibalentja N."/>
            <person name="Keating K."/>
            <person name="Fields C.J."/>
        </authorList>
    </citation>
    <scope>NUCLEOTIDE SEQUENCE</scope>
    <source>
        <strain evidence="1">Niue_2</strain>
        <tissue evidence="1">Leaf</tissue>
    </source>
</reference>
<gene>
    <name evidence="1" type="ORF">Taro_017465</name>
</gene>
<dbReference type="Proteomes" id="UP000652761">
    <property type="component" value="Unassembled WGS sequence"/>
</dbReference>
<comment type="caution">
    <text evidence="1">The sequence shown here is derived from an EMBL/GenBank/DDBJ whole genome shotgun (WGS) entry which is preliminary data.</text>
</comment>
<organism evidence="1 2">
    <name type="scientific">Colocasia esculenta</name>
    <name type="common">Wild taro</name>
    <name type="synonym">Arum esculentum</name>
    <dbReference type="NCBI Taxonomy" id="4460"/>
    <lineage>
        <taxon>Eukaryota</taxon>
        <taxon>Viridiplantae</taxon>
        <taxon>Streptophyta</taxon>
        <taxon>Embryophyta</taxon>
        <taxon>Tracheophyta</taxon>
        <taxon>Spermatophyta</taxon>
        <taxon>Magnoliopsida</taxon>
        <taxon>Liliopsida</taxon>
        <taxon>Araceae</taxon>
        <taxon>Aroideae</taxon>
        <taxon>Colocasieae</taxon>
        <taxon>Colocasia</taxon>
    </lineage>
</organism>
<dbReference type="AlphaFoldDB" id="A0A843UTA8"/>
<evidence type="ECO:0008006" key="3">
    <source>
        <dbReference type="Google" id="ProtNLM"/>
    </source>
</evidence>
<accession>A0A843UTA8</accession>
<keyword evidence="2" id="KW-1185">Reference proteome</keyword>
<sequence length="110" mass="12439">MLLGTKGDNIHCRFLEILEDLERVGQYAWGAAFLAHTFADLSSGTGRETTVGRFAPFLQVVWQPYAGMGDDDQSWMESGRPRFGRDLWVDCLNEIEPLRLRLAARTLGLH</sequence>
<evidence type="ECO:0000313" key="1">
    <source>
        <dbReference type="EMBL" id="MQL84954.1"/>
    </source>
</evidence>